<dbReference type="Proteomes" id="UP001152622">
    <property type="component" value="Chromosome 3"/>
</dbReference>
<gene>
    <name evidence="2" type="ORF">SKAU_G00095020</name>
</gene>
<evidence type="ECO:0000313" key="2">
    <source>
        <dbReference type="EMBL" id="KAJ8369474.1"/>
    </source>
</evidence>
<sequence length="166" mass="18716">MDKAVVAGLLRTALSGLKDDEEASTSASTSASTTSTEFRRPSTSRAREVASASVHGRDWFCNHLREATPSQLKYGHDYKSYITWWSNRTVSLLQDGEEYLCIEDCPDMDVREIIQEMILERIAWPSLSDSESDEEFELGQKCSVTGYLREYIQEATSNELCDLLKG</sequence>
<comment type="caution">
    <text evidence="2">The sequence shown here is derived from an EMBL/GenBank/DDBJ whole genome shotgun (WGS) entry which is preliminary data.</text>
</comment>
<keyword evidence="3" id="KW-1185">Reference proteome</keyword>
<feature type="compositionally biased region" description="Basic and acidic residues" evidence="1">
    <location>
        <begin position="37"/>
        <end position="46"/>
    </location>
</feature>
<evidence type="ECO:0000313" key="3">
    <source>
        <dbReference type="Proteomes" id="UP001152622"/>
    </source>
</evidence>
<protein>
    <submittedName>
        <fullName evidence="2">Uncharacterized protein</fullName>
    </submittedName>
</protein>
<name>A0A9Q1FX55_SYNKA</name>
<dbReference type="EMBL" id="JAINUF010000003">
    <property type="protein sequence ID" value="KAJ8369474.1"/>
    <property type="molecule type" value="Genomic_DNA"/>
</dbReference>
<accession>A0A9Q1FX55</accession>
<dbReference type="AlphaFoldDB" id="A0A9Q1FX55"/>
<feature type="region of interest" description="Disordered" evidence="1">
    <location>
        <begin position="20"/>
        <end position="46"/>
    </location>
</feature>
<organism evidence="2 3">
    <name type="scientific">Synaphobranchus kaupii</name>
    <name type="common">Kaup's arrowtooth eel</name>
    <dbReference type="NCBI Taxonomy" id="118154"/>
    <lineage>
        <taxon>Eukaryota</taxon>
        <taxon>Metazoa</taxon>
        <taxon>Chordata</taxon>
        <taxon>Craniata</taxon>
        <taxon>Vertebrata</taxon>
        <taxon>Euteleostomi</taxon>
        <taxon>Actinopterygii</taxon>
        <taxon>Neopterygii</taxon>
        <taxon>Teleostei</taxon>
        <taxon>Anguilliformes</taxon>
        <taxon>Synaphobranchidae</taxon>
        <taxon>Synaphobranchus</taxon>
    </lineage>
</organism>
<reference evidence="2" key="1">
    <citation type="journal article" date="2023" name="Science">
        <title>Genome structures resolve the early diversification of teleost fishes.</title>
        <authorList>
            <person name="Parey E."/>
            <person name="Louis A."/>
            <person name="Montfort J."/>
            <person name="Bouchez O."/>
            <person name="Roques C."/>
            <person name="Iampietro C."/>
            <person name="Lluch J."/>
            <person name="Castinel A."/>
            <person name="Donnadieu C."/>
            <person name="Desvignes T."/>
            <person name="Floi Bucao C."/>
            <person name="Jouanno E."/>
            <person name="Wen M."/>
            <person name="Mejri S."/>
            <person name="Dirks R."/>
            <person name="Jansen H."/>
            <person name="Henkel C."/>
            <person name="Chen W.J."/>
            <person name="Zahm M."/>
            <person name="Cabau C."/>
            <person name="Klopp C."/>
            <person name="Thompson A.W."/>
            <person name="Robinson-Rechavi M."/>
            <person name="Braasch I."/>
            <person name="Lecointre G."/>
            <person name="Bobe J."/>
            <person name="Postlethwait J.H."/>
            <person name="Berthelot C."/>
            <person name="Roest Crollius H."/>
            <person name="Guiguen Y."/>
        </authorList>
    </citation>
    <scope>NUCLEOTIDE SEQUENCE</scope>
    <source>
        <strain evidence="2">WJC10195</strain>
    </source>
</reference>
<feature type="compositionally biased region" description="Low complexity" evidence="1">
    <location>
        <begin position="24"/>
        <end position="36"/>
    </location>
</feature>
<evidence type="ECO:0000256" key="1">
    <source>
        <dbReference type="SAM" id="MobiDB-lite"/>
    </source>
</evidence>
<proteinExistence type="predicted"/>